<accession>A0AAT9GPY2</accession>
<sequence>MKIHLLFLILILMSLIPISYSTQLTAEPRYIPSNKYAIGVSSISSTPISTNEVLGYVNISSIDTSSASLQFNAVIKATNYFGQIYDYWVQNIIEFNNNQIYFNDEIWNFTYSYANISSNLIHGNGNVYSTNINGHVVTYYSYSTSPQYYSTHLTYILFISLSYSTSYLTITIGYGTPSNPTSTPYDEVTIQVQNLQSATICISSSYTGAGLPYSIELVWGGSGNGGSASFSEMDSLLGIFYEVQPNLYSPFPQVYDYGFDTEESATNLQASLGNKGFVQITLGTPNPTFLTSFFTPLIPGWTEVTVIANSTYNINGYNFSYNMLKNYDPSDHYGLSCYISFTSPSSLSVIIYPIVKQNYFITPYMVTVIEPYSNQEYNTTETTFSLTNNYYLLVVHYKIQPKKLFLYINIPMWGLVNGTLMLVRSGFYYYGTIILLPPVNYTYISSLERYALYPNVTYIQITQNVSIYVNQVLQYYVEINSAYPLYAFINGHKLTLFSNWFNASCVVNIPKQTYYINSFQREILLNPTSFQILSPINYTAKWLTQYFVNITTEYPLLAKINNNIINLSSGWYNESLRIVIFYQIYNVSYGQREVLLNPINITVTSSFNYTANWLTQYLIQVSFPVNATINGKTFVFNTGWYNESEKIEITQNTQYVGKFERIYIYNKTPIIIIVNSPKKIIINATVQFYVYFEMSVIGELNGSKENFTSNWYNIYSLITLNQTYFKYISITQRIMYIPSDIKFIVTQPYNITFLKIMQYYIFFNSSFPLVGIVNGKQITLNNGWFNNSERIEIPFQYKMISTEERYALLNPENLTINKSFTYYAKWGIQYLITVKSNLPVHAFVNNTNESLLTGWYNEYDIIRIINITYYINSTTRYAIYNATPSLNISVKSPLNITVYYLQQYLVNINGKTFWAFKGSKITLYEVVPFYYSAKWIGTYTTNNNATITVESPVNEKIVLKLNLLNIISTLLTIVTAIVIISKKRFK</sequence>
<keyword evidence="2" id="KW-0645">Protease</keyword>
<dbReference type="KEGG" id="sjv:SJAV_08390"/>
<keyword evidence="1" id="KW-1133">Transmembrane helix</keyword>
<reference evidence="2" key="1">
    <citation type="submission" date="2024-03" db="EMBL/GenBank/DDBJ databases">
        <title>Complete genome sequence of Sulfurisphaera javensis strain KD-1.</title>
        <authorList>
            <person name="Sakai H."/>
            <person name="Nur N."/>
            <person name="Suwanto A."/>
            <person name="Kurosawa N."/>
        </authorList>
    </citation>
    <scope>NUCLEOTIDE SEQUENCE</scope>
    <source>
        <strain evidence="2">KD-1</strain>
    </source>
</reference>
<proteinExistence type="predicted"/>
<dbReference type="GO" id="GO:0008233">
    <property type="term" value="F:peptidase activity"/>
    <property type="evidence" value="ECO:0007669"/>
    <property type="project" value="UniProtKB-KW"/>
</dbReference>
<dbReference type="EMBL" id="AP031322">
    <property type="protein sequence ID" value="BFH72895.1"/>
    <property type="molecule type" value="Genomic_DNA"/>
</dbReference>
<keyword evidence="2" id="KW-0378">Hydrolase</keyword>
<feature type="transmembrane region" description="Helical" evidence="1">
    <location>
        <begin position="961"/>
        <end position="980"/>
    </location>
</feature>
<dbReference type="AlphaFoldDB" id="A0AAT9GPY2"/>
<evidence type="ECO:0000313" key="2">
    <source>
        <dbReference type="EMBL" id="BFH72895.1"/>
    </source>
</evidence>
<evidence type="ECO:0000256" key="1">
    <source>
        <dbReference type="SAM" id="Phobius"/>
    </source>
</evidence>
<protein>
    <submittedName>
        <fullName evidence="2">Thermopsin family protease</fullName>
    </submittedName>
</protein>
<name>A0AAT9GPY2_9CREN</name>
<keyword evidence="1" id="KW-0472">Membrane</keyword>
<gene>
    <name evidence="2" type="ORF">SJAV_08390</name>
</gene>
<keyword evidence="1" id="KW-0812">Transmembrane</keyword>
<organism evidence="2">
    <name type="scientific">Sulfurisphaera javensis</name>
    <dbReference type="NCBI Taxonomy" id="2049879"/>
    <lineage>
        <taxon>Archaea</taxon>
        <taxon>Thermoproteota</taxon>
        <taxon>Thermoprotei</taxon>
        <taxon>Sulfolobales</taxon>
        <taxon>Sulfolobaceae</taxon>
        <taxon>Sulfurisphaera</taxon>
    </lineage>
</organism>
<dbReference type="InterPro" id="IPR007981">
    <property type="entry name" value="Peptidase_A5"/>
</dbReference>
<dbReference type="GO" id="GO:0006508">
    <property type="term" value="P:proteolysis"/>
    <property type="evidence" value="ECO:0007669"/>
    <property type="project" value="UniProtKB-KW"/>
</dbReference>
<dbReference type="Pfam" id="PF05317">
    <property type="entry name" value="Thermopsin"/>
    <property type="match status" value="1"/>
</dbReference>